<dbReference type="EMBL" id="BFAV01000125">
    <property type="protein sequence ID" value="GBF33956.1"/>
    <property type="molecule type" value="Genomic_DNA"/>
</dbReference>
<sequence length="57" mass="6779">MFSILEKCFNYKFVFNYLKKMDFDEKIFVILMIVGLAISFYMTSIINFSLRNYGASI</sequence>
<organism evidence="2 3">
    <name type="scientific">Desulfocucumis palustris</name>
    <dbReference type="NCBI Taxonomy" id="1898651"/>
    <lineage>
        <taxon>Bacteria</taxon>
        <taxon>Bacillati</taxon>
        <taxon>Bacillota</taxon>
        <taxon>Clostridia</taxon>
        <taxon>Eubacteriales</taxon>
        <taxon>Desulfocucumaceae</taxon>
        <taxon>Desulfocucumis</taxon>
    </lineage>
</organism>
<comment type="caution">
    <text evidence="2">The sequence shown here is derived from an EMBL/GenBank/DDBJ whole genome shotgun (WGS) entry which is preliminary data.</text>
</comment>
<evidence type="ECO:0000313" key="3">
    <source>
        <dbReference type="Proteomes" id="UP000239549"/>
    </source>
</evidence>
<gene>
    <name evidence="2" type="ORF">DCCM_3067</name>
</gene>
<proteinExistence type="predicted"/>
<keyword evidence="1" id="KW-0812">Transmembrane</keyword>
<dbReference type="Proteomes" id="UP000239549">
    <property type="component" value="Unassembled WGS sequence"/>
</dbReference>
<accession>A0A2L2XI88</accession>
<dbReference type="AlphaFoldDB" id="A0A2L2XI88"/>
<evidence type="ECO:0000313" key="2">
    <source>
        <dbReference type="EMBL" id="GBF33956.1"/>
    </source>
</evidence>
<reference evidence="3" key="1">
    <citation type="submission" date="2018-02" db="EMBL/GenBank/DDBJ databases">
        <title>Genome sequence of Desulfocucumis palustris strain NAW-5.</title>
        <authorList>
            <person name="Watanabe M."/>
            <person name="Kojima H."/>
            <person name="Fukui M."/>
        </authorList>
    </citation>
    <scope>NUCLEOTIDE SEQUENCE [LARGE SCALE GENOMIC DNA]</scope>
    <source>
        <strain evidence="3">NAW-5</strain>
    </source>
</reference>
<feature type="transmembrane region" description="Helical" evidence="1">
    <location>
        <begin position="27"/>
        <end position="50"/>
    </location>
</feature>
<name>A0A2L2XI88_9FIRM</name>
<evidence type="ECO:0000256" key="1">
    <source>
        <dbReference type="SAM" id="Phobius"/>
    </source>
</evidence>
<keyword evidence="1" id="KW-0472">Membrane</keyword>
<keyword evidence="1" id="KW-1133">Transmembrane helix</keyword>
<dbReference type="RefSeq" id="WP_165792100.1">
    <property type="nucleotide sequence ID" value="NZ_BFAV01000125.1"/>
</dbReference>
<protein>
    <submittedName>
        <fullName evidence="2">Uncharacterized protein</fullName>
    </submittedName>
</protein>
<keyword evidence="3" id="KW-1185">Reference proteome</keyword>